<dbReference type="STRING" id="560819.SAMN05428998_107188"/>
<reference evidence="2 3" key="1">
    <citation type="submission" date="2017-04" db="EMBL/GenBank/DDBJ databases">
        <authorList>
            <person name="Afonso C.L."/>
            <person name="Miller P.J."/>
            <person name="Scott M.A."/>
            <person name="Spackman E."/>
            <person name="Goraichik I."/>
            <person name="Dimitrov K.M."/>
            <person name="Suarez D.L."/>
            <person name="Swayne D.E."/>
        </authorList>
    </citation>
    <scope>NUCLEOTIDE SEQUENCE [LARGE SCALE GENOMIC DNA]</scope>
    <source>
        <strain evidence="2 3">USBA 355</strain>
    </source>
</reference>
<evidence type="ECO:0000256" key="1">
    <source>
        <dbReference type="SAM" id="SignalP"/>
    </source>
</evidence>
<protein>
    <submittedName>
        <fullName evidence="2">Copper resistance protein B</fullName>
    </submittedName>
</protein>
<accession>A0A1Y6BUX9</accession>
<evidence type="ECO:0000313" key="2">
    <source>
        <dbReference type="EMBL" id="SMF22484.1"/>
    </source>
</evidence>
<name>A0A1Y6BUX9_9PROT</name>
<keyword evidence="3" id="KW-1185">Reference proteome</keyword>
<dbReference type="InterPro" id="IPR007939">
    <property type="entry name" value="Cu-R_B_prcur"/>
</dbReference>
<dbReference type="RefSeq" id="WP_085122878.1">
    <property type="nucleotide sequence ID" value="NZ_FWZX01000007.1"/>
</dbReference>
<dbReference type="EMBL" id="FWZX01000007">
    <property type="protein sequence ID" value="SMF22484.1"/>
    <property type="molecule type" value="Genomic_DNA"/>
</dbReference>
<dbReference type="Proteomes" id="UP000192917">
    <property type="component" value="Unassembled WGS sequence"/>
</dbReference>
<keyword evidence="1" id="KW-0732">Signal</keyword>
<dbReference type="Pfam" id="PF05275">
    <property type="entry name" value="CopB"/>
    <property type="match status" value="1"/>
</dbReference>
<dbReference type="GO" id="GO:0009279">
    <property type="term" value="C:cell outer membrane"/>
    <property type="evidence" value="ECO:0007669"/>
    <property type="project" value="InterPro"/>
</dbReference>
<dbReference type="AlphaFoldDB" id="A0A1Y6BUX9"/>
<dbReference type="GO" id="GO:0006878">
    <property type="term" value="P:intracellular copper ion homeostasis"/>
    <property type="evidence" value="ECO:0007669"/>
    <property type="project" value="InterPro"/>
</dbReference>
<dbReference type="GO" id="GO:0005507">
    <property type="term" value="F:copper ion binding"/>
    <property type="evidence" value="ECO:0007669"/>
    <property type="project" value="InterPro"/>
</dbReference>
<feature type="chain" id="PRO_5012622052" evidence="1">
    <location>
        <begin position="29"/>
        <end position="244"/>
    </location>
</feature>
<evidence type="ECO:0000313" key="3">
    <source>
        <dbReference type="Proteomes" id="UP000192917"/>
    </source>
</evidence>
<feature type="signal peptide" evidence="1">
    <location>
        <begin position="1"/>
        <end position="28"/>
    </location>
</feature>
<gene>
    <name evidence="2" type="ORF">SAMN05428998_107188</name>
</gene>
<organism evidence="2 3">
    <name type="scientific">Tistlia consotensis USBA 355</name>
    <dbReference type="NCBI Taxonomy" id="560819"/>
    <lineage>
        <taxon>Bacteria</taxon>
        <taxon>Pseudomonadati</taxon>
        <taxon>Pseudomonadota</taxon>
        <taxon>Alphaproteobacteria</taxon>
        <taxon>Rhodospirillales</taxon>
        <taxon>Rhodovibrionaceae</taxon>
        <taxon>Tistlia</taxon>
    </lineage>
</organism>
<sequence>MQGLAIARRGLAAAVLLACLTLSPAARAAEQAPLIVHSATFERLEYRLGDGSDLVAWQGDGWVGSDEWKLRLHSEGEWAVEGGGFETLENQLLVQHPVSDFFDLKAGLRYDAPAGPNRLYGVVGLQGLGRQWIETDAELFVSQTGAPSARLDLDYELLVTNRIILRPSAEINVAFADDREIAVGSGLSTTELGARLSYDLVYRNIAPYLGVHWERAYGETADLRRGEGEATDSLYALLGVRLMY</sequence>
<proteinExistence type="predicted"/>